<keyword evidence="2" id="KW-1185">Reference proteome</keyword>
<evidence type="ECO:0000313" key="1">
    <source>
        <dbReference type="EMBL" id="GAA0476863.1"/>
    </source>
</evidence>
<gene>
    <name evidence="1" type="ORF">GCM10009544_43580</name>
</gene>
<evidence type="ECO:0000313" key="2">
    <source>
        <dbReference type="Proteomes" id="UP001499895"/>
    </source>
</evidence>
<dbReference type="EMBL" id="BAAAHB010000054">
    <property type="protein sequence ID" value="GAA0476863.1"/>
    <property type="molecule type" value="Genomic_DNA"/>
</dbReference>
<sequence>MREMDLAMLYDALGVCPEQGPGRLYFAARKAHYTLPYLVLSALDREGFPMSEAAREELARAWRRARHYEDVLARVTGQVPVRVIKGPLLARTYPEGLLRPTGDLDLVADGEADLWRTVRLLAEDTPQYVGVSVLGAPVRHVVVTLTWQPEDPLLDPELRVEVATAALVGDDTTVPVRRAMPADPLTACLLALAEERFQRPFHPRDAVDIHMLGKAELPSPDGVLFAAAAYHLAPELRELLDYAAQRVPLGHLDGLGPALEPGERKELARRAALPAPRGPVTGVRAALATGAPLYGMPLRRVDGRAHWDRSCVHHYGDGALLLTPVGDYLLVAGEAVTQEQYDTALRELDALGEEAS</sequence>
<proteinExistence type="predicted"/>
<dbReference type="Proteomes" id="UP001499895">
    <property type="component" value="Unassembled WGS sequence"/>
</dbReference>
<organism evidence="1 2">
    <name type="scientific">Streptomyces stramineus</name>
    <dbReference type="NCBI Taxonomy" id="173861"/>
    <lineage>
        <taxon>Bacteria</taxon>
        <taxon>Bacillati</taxon>
        <taxon>Actinomycetota</taxon>
        <taxon>Actinomycetes</taxon>
        <taxon>Kitasatosporales</taxon>
        <taxon>Streptomycetaceae</taxon>
        <taxon>Streptomyces</taxon>
    </lineage>
</organism>
<reference evidence="1 2" key="1">
    <citation type="journal article" date="2019" name="Int. J. Syst. Evol. Microbiol.">
        <title>The Global Catalogue of Microorganisms (GCM) 10K type strain sequencing project: providing services to taxonomists for standard genome sequencing and annotation.</title>
        <authorList>
            <consortium name="The Broad Institute Genomics Platform"/>
            <consortium name="The Broad Institute Genome Sequencing Center for Infectious Disease"/>
            <person name="Wu L."/>
            <person name="Ma J."/>
        </authorList>
    </citation>
    <scope>NUCLEOTIDE SEQUENCE [LARGE SCALE GENOMIC DNA]</scope>
    <source>
        <strain evidence="1 2">JCM 10649</strain>
    </source>
</reference>
<comment type="caution">
    <text evidence="1">The sequence shown here is derived from an EMBL/GenBank/DDBJ whole genome shotgun (WGS) entry which is preliminary data.</text>
</comment>
<evidence type="ECO:0008006" key="3">
    <source>
        <dbReference type="Google" id="ProtNLM"/>
    </source>
</evidence>
<name>A0ABN1AHT1_9ACTN</name>
<protein>
    <recommendedName>
        <fullName evidence="3">Nucleotidyltransferase</fullName>
    </recommendedName>
</protein>
<accession>A0ABN1AHT1</accession>